<keyword evidence="4" id="KW-0808">Transferase</keyword>
<protein>
    <recommendedName>
        <fullName evidence="3">citrate synthase (unknown stereospecificity)</fullName>
        <ecNumber evidence="3">2.3.3.16</ecNumber>
    </recommendedName>
</protein>
<feature type="region of interest" description="Disordered" evidence="5">
    <location>
        <begin position="1"/>
        <end position="25"/>
    </location>
</feature>
<name>A0ABW1ZM66_9DEIO</name>
<dbReference type="RefSeq" id="WP_380056979.1">
    <property type="nucleotide sequence ID" value="NZ_JBHSWB010000001.1"/>
</dbReference>
<dbReference type="InterPro" id="IPR016142">
    <property type="entry name" value="Citrate_synth-like_lrg_a-sub"/>
</dbReference>
<comment type="caution">
    <text evidence="6">The sequence shown here is derived from an EMBL/GenBank/DDBJ whole genome shotgun (WGS) entry which is preliminary data.</text>
</comment>
<dbReference type="PRINTS" id="PR00143">
    <property type="entry name" value="CITRTSNTHASE"/>
</dbReference>
<dbReference type="Pfam" id="PF00285">
    <property type="entry name" value="Citrate_synt"/>
    <property type="match status" value="1"/>
</dbReference>
<dbReference type="InterPro" id="IPR002020">
    <property type="entry name" value="Citrate_synthase"/>
</dbReference>
<evidence type="ECO:0000313" key="6">
    <source>
        <dbReference type="EMBL" id="MFC6661487.1"/>
    </source>
</evidence>
<comment type="similarity">
    <text evidence="2">Belongs to the citrate synthase family.</text>
</comment>
<dbReference type="PANTHER" id="PTHR11739">
    <property type="entry name" value="CITRATE SYNTHASE"/>
    <property type="match status" value="1"/>
</dbReference>
<evidence type="ECO:0000313" key="7">
    <source>
        <dbReference type="Proteomes" id="UP001596317"/>
    </source>
</evidence>
<evidence type="ECO:0000256" key="2">
    <source>
        <dbReference type="ARBA" id="ARBA00010566"/>
    </source>
</evidence>
<dbReference type="EC" id="2.3.3.16" evidence="3"/>
<dbReference type="InterPro" id="IPR016143">
    <property type="entry name" value="Citrate_synth-like_sm_a-sub"/>
</dbReference>
<dbReference type="SUPFAM" id="SSF48256">
    <property type="entry name" value="Citrate synthase"/>
    <property type="match status" value="1"/>
</dbReference>
<evidence type="ECO:0000256" key="4">
    <source>
        <dbReference type="ARBA" id="ARBA00022679"/>
    </source>
</evidence>
<comment type="pathway">
    <text evidence="1">Carbohydrate metabolism; tricarboxylic acid cycle.</text>
</comment>
<dbReference type="Gene3D" id="1.10.580.10">
    <property type="entry name" value="Citrate Synthase, domain 1"/>
    <property type="match status" value="1"/>
</dbReference>
<sequence length="151" mass="15286">MCAAGAPAWSGRAERPRPAAGCPARHPRAALHEAARQLGQVPGFGHALYPAGDPRGTALLAALAQTWPGAPGVQAALALGAAAQEETGEHPNVDLALAALIHVLGRDPEDTATLFALGRAVGWLAHALEAGQGGLLRPRARYVGPPLAGSI</sequence>
<accession>A0ABW1ZM66</accession>
<keyword evidence="7" id="KW-1185">Reference proteome</keyword>
<organism evidence="6 7">
    <name type="scientific">Deinococcus multiflagellatus</name>
    <dbReference type="NCBI Taxonomy" id="1656887"/>
    <lineage>
        <taxon>Bacteria</taxon>
        <taxon>Thermotogati</taxon>
        <taxon>Deinococcota</taxon>
        <taxon>Deinococci</taxon>
        <taxon>Deinococcales</taxon>
        <taxon>Deinococcaceae</taxon>
        <taxon>Deinococcus</taxon>
    </lineage>
</organism>
<evidence type="ECO:0000256" key="3">
    <source>
        <dbReference type="ARBA" id="ARBA00012972"/>
    </source>
</evidence>
<evidence type="ECO:0000256" key="1">
    <source>
        <dbReference type="ARBA" id="ARBA00005163"/>
    </source>
</evidence>
<dbReference type="Gene3D" id="1.10.230.10">
    <property type="entry name" value="Cytochrome P450-Terp, domain 2"/>
    <property type="match status" value="1"/>
</dbReference>
<gene>
    <name evidence="6" type="ORF">ACFP90_14915</name>
</gene>
<proteinExistence type="inferred from homology"/>
<evidence type="ECO:0000256" key="5">
    <source>
        <dbReference type="SAM" id="MobiDB-lite"/>
    </source>
</evidence>
<reference evidence="7" key="1">
    <citation type="journal article" date="2019" name="Int. J. Syst. Evol. Microbiol.">
        <title>The Global Catalogue of Microorganisms (GCM) 10K type strain sequencing project: providing services to taxonomists for standard genome sequencing and annotation.</title>
        <authorList>
            <consortium name="The Broad Institute Genomics Platform"/>
            <consortium name="The Broad Institute Genome Sequencing Center for Infectious Disease"/>
            <person name="Wu L."/>
            <person name="Ma J."/>
        </authorList>
    </citation>
    <scope>NUCLEOTIDE SEQUENCE [LARGE SCALE GENOMIC DNA]</scope>
    <source>
        <strain evidence="7">CCUG 63830</strain>
    </source>
</reference>
<dbReference type="Proteomes" id="UP001596317">
    <property type="component" value="Unassembled WGS sequence"/>
</dbReference>
<dbReference type="EMBL" id="JBHSWB010000001">
    <property type="protein sequence ID" value="MFC6661487.1"/>
    <property type="molecule type" value="Genomic_DNA"/>
</dbReference>
<dbReference type="PANTHER" id="PTHR11739:SF4">
    <property type="entry name" value="CITRATE SYNTHASE, PEROXISOMAL"/>
    <property type="match status" value="1"/>
</dbReference>
<dbReference type="InterPro" id="IPR036969">
    <property type="entry name" value="Citrate_synthase_sf"/>
</dbReference>